<dbReference type="EC" id="3.1.4.-" evidence="2"/>
<feature type="domain" description="Calcineurin-like phosphoesterase" evidence="3">
    <location>
        <begin position="1"/>
        <end position="152"/>
    </location>
</feature>
<proteinExistence type="inferred from homology"/>
<sequence>MKIGFVSDTHGDEESLERAVSFMKDYDAIIHTGDVLSYGYNSPCFLTEYIKTLSNIYFVRGNGDYFDGMTLMNKSIDDFEKIFTFGNLKIFATHGFVHSIEHYKQKASDAKCQILVYGHTHIKKMEKVGDLIVLNPGSTSRPRDFIKSFAYLEDDILKLYDLDTFEILNKMRVIY</sequence>
<dbReference type="PANTHER" id="PTHR43165:SF1">
    <property type="entry name" value="PHOSPHODIESTERASE MJ0936"/>
    <property type="match status" value="1"/>
</dbReference>
<dbReference type="InterPro" id="IPR000979">
    <property type="entry name" value="Phosphodiesterase_MJ0936/Vps29"/>
</dbReference>
<dbReference type="SUPFAM" id="SSF56300">
    <property type="entry name" value="Metallo-dependent phosphatases"/>
    <property type="match status" value="1"/>
</dbReference>
<name>G9X071_9FIRM</name>
<evidence type="ECO:0000313" key="5">
    <source>
        <dbReference type="Proteomes" id="UP000006437"/>
    </source>
</evidence>
<evidence type="ECO:0000259" key="3">
    <source>
        <dbReference type="Pfam" id="PF12850"/>
    </source>
</evidence>
<dbReference type="PANTHER" id="PTHR43165">
    <property type="entry name" value="METALLOPHOSPHOESTERASE"/>
    <property type="match status" value="1"/>
</dbReference>
<comment type="cofactor">
    <cofactor evidence="2">
        <name>a divalent metal cation</name>
        <dbReference type="ChEBI" id="CHEBI:60240"/>
    </cofactor>
</comment>
<dbReference type="Gene3D" id="3.60.21.10">
    <property type="match status" value="1"/>
</dbReference>
<comment type="similarity">
    <text evidence="1 2">Belongs to the metallophosphoesterase superfamily. YfcE family.</text>
</comment>
<evidence type="ECO:0000256" key="1">
    <source>
        <dbReference type="ARBA" id="ARBA00008950"/>
    </source>
</evidence>
<reference evidence="4 5" key="1">
    <citation type="submission" date="2011-08" db="EMBL/GenBank/DDBJ databases">
        <title>The Genome Sequence of Eubacteriaceae bacterium ACC19a.</title>
        <authorList>
            <consortium name="The Broad Institute Genome Sequencing Platform"/>
            <person name="Earl A."/>
            <person name="Ward D."/>
            <person name="Feldgarden M."/>
            <person name="Gevers D."/>
            <person name="Sizova M."/>
            <person name="Hazen A."/>
            <person name="Epstein S."/>
            <person name="Young S.K."/>
            <person name="Zeng Q."/>
            <person name="Gargeya S."/>
            <person name="Fitzgerald M."/>
            <person name="Haas B."/>
            <person name="Abouelleil A."/>
            <person name="Alvarado L."/>
            <person name="Arachchi H.M."/>
            <person name="Berlin A."/>
            <person name="Brown A."/>
            <person name="Chapman S.B."/>
            <person name="Chen Z."/>
            <person name="Dunbar C."/>
            <person name="Freedman E."/>
            <person name="Gearin G."/>
            <person name="Gellesch M."/>
            <person name="Goldberg J."/>
            <person name="Griggs A."/>
            <person name="Gujja S."/>
            <person name="Heiman D."/>
            <person name="Howarth C."/>
            <person name="Larson L."/>
            <person name="Lui A."/>
            <person name="MacDonald P.J.P."/>
            <person name="Montmayeur A."/>
            <person name="Murphy C."/>
            <person name="Neiman D."/>
            <person name="Pearson M."/>
            <person name="Priest M."/>
            <person name="Roberts A."/>
            <person name="Saif S."/>
            <person name="Shea T."/>
            <person name="Shenoy N."/>
            <person name="Sisk P."/>
            <person name="Stolte C."/>
            <person name="Sykes S."/>
            <person name="Wortman J."/>
            <person name="Nusbaum C."/>
            <person name="Birren B."/>
        </authorList>
    </citation>
    <scope>NUCLEOTIDE SEQUENCE [LARGE SCALE GENOMIC DNA]</scope>
    <source>
        <strain evidence="4 5">ACC19a</strain>
    </source>
</reference>
<gene>
    <name evidence="4" type="ORF">HMPREF9629_01822</name>
</gene>
<dbReference type="InterPro" id="IPR029052">
    <property type="entry name" value="Metallo-depent_PP-like"/>
</dbReference>
<dbReference type="GO" id="GO:0046872">
    <property type="term" value="F:metal ion binding"/>
    <property type="evidence" value="ECO:0007669"/>
    <property type="project" value="UniProtKB-KW"/>
</dbReference>
<keyword evidence="2" id="KW-0479">Metal-binding</keyword>
<organism evidence="4 5">
    <name type="scientific">Peptoanaerobacter stomatis</name>
    <dbReference type="NCBI Taxonomy" id="796937"/>
    <lineage>
        <taxon>Bacteria</taxon>
        <taxon>Bacillati</taxon>
        <taxon>Bacillota</taxon>
        <taxon>Clostridia</taxon>
        <taxon>Peptostreptococcales</taxon>
        <taxon>Filifactoraceae</taxon>
        <taxon>Peptoanaerobacter</taxon>
    </lineage>
</organism>
<dbReference type="InterPro" id="IPR024654">
    <property type="entry name" value="Calcineurin-like_PHP_lpxH"/>
</dbReference>
<dbReference type="Proteomes" id="UP000006437">
    <property type="component" value="Unassembled WGS sequence"/>
</dbReference>
<dbReference type="EMBL" id="AFZE01000011">
    <property type="protein sequence ID" value="EHL15576.1"/>
    <property type="molecule type" value="Genomic_DNA"/>
</dbReference>
<dbReference type="RefSeq" id="WP_009526051.1">
    <property type="nucleotide sequence ID" value="NZ_JH414560.1"/>
</dbReference>
<dbReference type="HOGENOM" id="CLU_063749_3_2_9"/>
<dbReference type="InterPro" id="IPR053193">
    <property type="entry name" value="MetalloPDE_YfcE-like"/>
</dbReference>
<comment type="caution">
    <text evidence="4">The sequence shown here is derived from an EMBL/GenBank/DDBJ whole genome shotgun (WGS) entry which is preliminary data.</text>
</comment>
<dbReference type="InterPro" id="IPR041802">
    <property type="entry name" value="MPP_YfcE"/>
</dbReference>
<dbReference type="NCBIfam" id="NF006988">
    <property type="entry name" value="PRK09453.1"/>
    <property type="match status" value="1"/>
</dbReference>
<dbReference type="CDD" id="cd00841">
    <property type="entry name" value="MPP_YfcE"/>
    <property type="match status" value="1"/>
</dbReference>
<dbReference type="AlphaFoldDB" id="G9X071"/>
<evidence type="ECO:0000256" key="2">
    <source>
        <dbReference type="RuleBase" id="RU362039"/>
    </source>
</evidence>
<accession>G9X071</accession>
<dbReference type="BioCyc" id="EBAC796937-HMP:GMGH-1830-MONOMER"/>
<dbReference type="NCBIfam" id="TIGR00040">
    <property type="entry name" value="yfcE"/>
    <property type="match status" value="1"/>
</dbReference>
<evidence type="ECO:0000313" key="4">
    <source>
        <dbReference type="EMBL" id="EHL15576.1"/>
    </source>
</evidence>
<protein>
    <recommendedName>
        <fullName evidence="2">Phosphoesterase</fullName>
        <ecNumber evidence="2">3.1.4.-</ecNumber>
    </recommendedName>
</protein>
<dbReference type="GO" id="GO:0016787">
    <property type="term" value="F:hydrolase activity"/>
    <property type="evidence" value="ECO:0007669"/>
    <property type="project" value="UniProtKB-UniRule"/>
</dbReference>
<dbReference type="Pfam" id="PF12850">
    <property type="entry name" value="Metallophos_2"/>
    <property type="match status" value="1"/>
</dbReference>